<reference evidence="1 2" key="1">
    <citation type="submission" date="2019-05" db="EMBL/GenBank/DDBJ databases">
        <authorList>
            <person name="Pankratov T."/>
            <person name="Grouzdev D."/>
        </authorList>
    </citation>
    <scope>NUCLEOTIDE SEQUENCE [LARGE SCALE GENOMIC DNA]</scope>
    <source>
        <strain evidence="1 2">KEBCLARHB70R</strain>
    </source>
</reference>
<accession>A0A5R9JD25</accession>
<evidence type="ECO:0000313" key="2">
    <source>
        <dbReference type="Proteomes" id="UP000305654"/>
    </source>
</evidence>
<dbReference type="Gene3D" id="3.40.50.150">
    <property type="entry name" value="Vaccinia Virus protein VP39"/>
    <property type="match status" value="1"/>
</dbReference>
<dbReference type="GO" id="GO:0008168">
    <property type="term" value="F:methyltransferase activity"/>
    <property type="evidence" value="ECO:0007669"/>
    <property type="project" value="UniProtKB-KW"/>
</dbReference>
<evidence type="ECO:0000313" key="1">
    <source>
        <dbReference type="EMBL" id="TLU73296.1"/>
    </source>
</evidence>
<dbReference type="Proteomes" id="UP000305654">
    <property type="component" value="Unassembled WGS sequence"/>
</dbReference>
<comment type="caution">
    <text evidence="1">The sequence shown here is derived from an EMBL/GenBank/DDBJ whole genome shotgun (WGS) entry which is preliminary data.</text>
</comment>
<dbReference type="EMBL" id="VCDI01000002">
    <property type="protein sequence ID" value="TLU73296.1"/>
    <property type="molecule type" value="Genomic_DNA"/>
</dbReference>
<protein>
    <submittedName>
        <fullName evidence="1">Class I SAM-dependent methyltransferase</fullName>
    </submittedName>
</protein>
<dbReference type="OrthoDB" id="9816424at2"/>
<proteinExistence type="predicted"/>
<dbReference type="CDD" id="cd02440">
    <property type="entry name" value="AdoMet_MTases"/>
    <property type="match status" value="1"/>
</dbReference>
<dbReference type="RefSeq" id="WP_138325376.1">
    <property type="nucleotide sequence ID" value="NZ_VCDI01000002.1"/>
</dbReference>
<keyword evidence="1" id="KW-0808">Transferase</keyword>
<dbReference type="InterPro" id="IPR029063">
    <property type="entry name" value="SAM-dependent_MTases_sf"/>
</dbReference>
<gene>
    <name evidence="1" type="ORF">FE263_07775</name>
</gene>
<dbReference type="AlphaFoldDB" id="A0A5R9JD25"/>
<dbReference type="GO" id="GO:0032259">
    <property type="term" value="P:methylation"/>
    <property type="evidence" value="ECO:0007669"/>
    <property type="project" value="UniProtKB-KW"/>
</dbReference>
<keyword evidence="2" id="KW-1185">Reference proteome</keyword>
<organism evidence="1 2">
    <name type="scientific">Lichenicoccus roseus</name>
    <dbReference type="NCBI Taxonomy" id="2683649"/>
    <lineage>
        <taxon>Bacteria</taxon>
        <taxon>Pseudomonadati</taxon>
        <taxon>Pseudomonadota</taxon>
        <taxon>Alphaproteobacteria</taxon>
        <taxon>Acetobacterales</taxon>
        <taxon>Acetobacteraceae</taxon>
        <taxon>Lichenicoccus</taxon>
    </lineage>
</organism>
<dbReference type="SUPFAM" id="SSF53335">
    <property type="entry name" value="S-adenosyl-L-methionine-dependent methyltransferases"/>
    <property type="match status" value="1"/>
</dbReference>
<name>A0A5R9JD25_9PROT</name>
<keyword evidence="1" id="KW-0489">Methyltransferase</keyword>
<dbReference type="Pfam" id="PF13578">
    <property type="entry name" value="Methyltransf_24"/>
    <property type="match status" value="1"/>
</dbReference>
<sequence length="413" mass="44339">MDQSSIASAGQALDPDAVIQSTLQDRAFQEFLTLFLQKDVKTWSTEREKALLYGLAASRASDGVIVELGSYCGGSASFFAKGLDSRAGSGRVVCVDPLLGAPPWLCLPAGMFTLDVLRRNLGSLGLEHRIDLKVGDSYSVGAAWPAEPIDILLIDGDHSFEGAMRDLECWAPKIRDGGILLFDDIDNIHEMRVLDEIMKQMSTLARIGTVDGIGVYQVRGGQWALLDELRGLLDLRGIHRPWSFDAVHATPVASPYRHTRYWTDPTFDIGYDLGYLAVAQKGDYGIFGTPAAELKQLIMSIQTDRGGGDLHVGASPAGYGTGFRLIGCDPHDAPQMVRLLLPGGLVLCASETPMATEEAERLCEVMRKAGLDGVGQGGGAKPLFWGVAGISALPATRLVEALMAVRRPASPVA</sequence>